<evidence type="ECO:0000256" key="3">
    <source>
        <dbReference type="ARBA" id="ARBA00022692"/>
    </source>
</evidence>
<evidence type="ECO:0000256" key="10">
    <source>
        <dbReference type="SAM" id="MobiDB-lite"/>
    </source>
</evidence>
<dbReference type="STRING" id="341454.A0A4S2N4V9"/>
<dbReference type="PANTHER" id="PTHR12825">
    <property type="entry name" value="BNIP1-RELATED"/>
    <property type="match status" value="1"/>
</dbReference>
<dbReference type="OrthoDB" id="46868at2759"/>
<reference evidence="13 14" key="1">
    <citation type="submission" date="2019-04" db="EMBL/GenBank/DDBJ databases">
        <title>Comparative genomics and transcriptomics to analyze fruiting body development in filamentous ascomycetes.</title>
        <authorList>
            <consortium name="DOE Joint Genome Institute"/>
            <person name="Lutkenhaus R."/>
            <person name="Traeger S."/>
            <person name="Breuer J."/>
            <person name="Kuo A."/>
            <person name="Lipzen A."/>
            <person name="Pangilinan J."/>
            <person name="Dilworth D."/>
            <person name="Sandor L."/>
            <person name="Poggeler S."/>
            <person name="Barry K."/>
            <person name="Grigoriev I.V."/>
            <person name="Nowrousian M."/>
        </authorList>
    </citation>
    <scope>NUCLEOTIDE SEQUENCE [LARGE SCALE GENOMIC DNA]</scope>
    <source>
        <strain evidence="13 14">CBS 389.68</strain>
    </source>
</reference>
<evidence type="ECO:0000313" key="13">
    <source>
        <dbReference type="EMBL" id="TGZ84146.1"/>
    </source>
</evidence>
<dbReference type="GO" id="GO:0031201">
    <property type="term" value="C:SNARE complex"/>
    <property type="evidence" value="ECO:0007669"/>
    <property type="project" value="TreeGrafter"/>
</dbReference>
<evidence type="ECO:0000256" key="9">
    <source>
        <dbReference type="ARBA" id="ARBA00037934"/>
    </source>
</evidence>
<sequence length="404" mass="44422">MTVVSYQERLNALQDIHREIQSLITSLPNDLSLAPRIHNLLRSFSISHEALSDDLRAPTHSHLQPKLTKLSEDQRLLTASFRRTLLSTHRAIKEAQFSPGKQSPTGEPSDDGAAQPEAQPSPQQYYQRPRNESASPDDLALSASSDVTVALFRTRLLLSAELEKSAFASATLQESSEALRELSQRYTMFDDVLTRSKELVRDLVNKRKSDGWYYRTAVQILIGTLIWILVRRLIWGPVYLFIGLPVRVVWWILFTSFKLVGLAGRSGGEVRGGGEAGPGVETLTIVDGITTPGSATESGGITPGGQEEGPSGNWEDMSQENWETTTSIYAAEPPASEEAETAASMVETVAKIIGDGETTILRNTMSRRFEYDPSAEAEAEAAAQATEVPLDDLVKDDLVKHDEL</sequence>
<evidence type="ECO:0000256" key="8">
    <source>
        <dbReference type="ARBA" id="ARBA00023136"/>
    </source>
</evidence>
<dbReference type="GO" id="GO:0005484">
    <property type="term" value="F:SNAP receptor activity"/>
    <property type="evidence" value="ECO:0007669"/>
    <property type="project" value="InterPro"/>
</dbReference>
<evidence type="ECO:0000256" key="5">
    <source>
        <dbReference type="ARBA" id="ARBA00022892"/>
    </source>
</evidence>
<feature type="region of interest" description="Disordered" evidence="10">
    <location>
        <begin position="372"/>
        <end position="404"/>
    </location>
</feature>
<dbReference type="Proteomes" id="UP000298138">
    <property type="component" value="Unassembled WGS sequence"/>
</dbReference>
<evidence type="ECO:0000259" key="12">
    <source>
        <dbReference type="Pfam" id="PF03908"/>
    </source>
</evidence>
<name>A0A4S2N4V9_9PEZI</name>
<keyword evidence="14" id="KW-1185">Reference proteome</keyword>
<evidence type="ECO:0000313" key="14">
    <source>
        <dbReference type="Proteomes" id="UP000298138"/>
    </source>
</evidence>
<keyword evidence="8 11" id="KW-0472">Membrane</keyword>
<feature type="region of interest" description="Disordered" evidence="10">
    <location>
        <begin position="291"/>
        <end position="317"/>
    </location>
</feature>
<dbReference type="PANTHER" id="PTHR12825:SF0">
    <property type="entry name" value="VESICLE TRANSPORT PROTEIN SEC20"/>
    <property type="match status" value="1"/>
</dbReference>
<feature type="transmembrane region" description="Helical" evidence="11">
    <location>
        <begin position="236"/>
        <end position="257"/>
    </location>
</feature>
<feature type="compositionally biased region" description="Basic and acidic residues" evidence="10">
    <location>
        <begin position="392"/>
        <end position="404"/>
    </location>
</feature>
<organism evidence="13 14">
    <name type="scientific">Ascodesmis nigricans</name>
    <dbReference type="NCBI Taxonomy" id="341454"/>
    <lineage>
        <taxon>Eukaryota</taxon>
        <taxon>Fungi</taxon>
        <taxon>Dikarya</taxon>
        <taxon>Ascomycota</taxon>
        <taxon>Pezizomycotina</taxon>
        <taxon>Pezizomycetes</taxon>
        <taxon>Pezizales</taxon>
        <taxon>Ascodesmidaceae</taxon>
        <taxon>Ascodesmis</taxon>
    </lineage>
</organism>
<accession>A0A4S2N4V9</accession>
<comment type="similarity">
    <text evidence="9">Belongs to the SEC20 family.</text>
</comment>
<dbReference type="GO" id="GO:0006890">
    <property type="term" value="P:retrograde vesicle-mediated transport, Golgi to endoplasmic reticulum"/>
    <property type="evidence" value="ECO:0007669"/>
    <property type="project" value="InterPro"/>
</dbReference>
<dbReference type="InterPro" id="IPR005606">
    <property type="entry name" value="Sec20"/>
</dbReference>
<comment type="subcellular location">
    <subcellularLocation>
        <location evidence="1">Endoplasmic reticulum membrane</location>
        <topology evidence="1">Single-pass type IV membrane protein</topology>
    </subcellularLocation>
</comment>
<protein>
    <recommendedName>
        <fullName evidence="12">Sec20 C-terminal domain-containing protein</fullName>
    </recommendedName>
</protein>
<dbReference type="InterPro" id="IPR056173">
    <property type="entry name" value="Sec20_C"/>
</dbReference>
<dbReference type="InParanoid" id="A0A4S2N4V9"/>
<feature type="region of interest" description="Disordered" evidence="10">
    <location>
        <begin position="92"/>
        <end position="138"/>
    </location>
</feature>
<keyword evidence="2" id="KW-0813">Transport</keyword>
<keyword evidence="4" id="KW-0256">Endoplasmic reticulum</keyword>
<feature type="transmembrane region" description="Helical" evidence="11">
    <location>
        <begin position="212"/>
        <end position="230"/>
    </location>
</feature>
<gene>
    <name evidence="13" type="ORF">EX30DRAFT_362084</name>
</gene>
<keyword evidence="6 11" id="KW-1133">Transmembrane helix</keyword>
<evidence type="ECO:0000256" key="4">
    <source>
        <dbReference type="ARBA" id="ARBA00022824"/>
    </source>
</evidence>
<feature type="domain" description="Sec20 C-terminal" evidence="12">
    <location>
        <begin position="143"/>
        <end position="233"/>
    </location>
</feature>
<dbReference type="AlphaFoldDB" id="A0A4S2N4V9"/>
<evidence type="ECO:0000256" key="7">
    <source>
        <dbReference type="ARBA" id="ARBA00023054"/>
    </source>
</evidence>
<evidence type="ECO:0000256" key="6">
    <source>
        <dbReference type="ARBA" id="ARBA00022989"/>
    </source>
</evidence>
<evidence type="ECO:0000256" key="2">
    <source>
        <dbReference type="ARBA" id="ARBA00022448"/>
    </source>
</evidence>
<dbReference type="Pfam" id="PF03908">
    <property type="entry name" value="Sec20"/>
    <property type="match status" value="1"/>
</dbReference>
<dbReference type="GO" id="GO:0005789">
    <property type="term" value="C:endoplasmic reticulum membrane"/>
    <property type="evidence" value="ECO:0007669"/>
    <property type="project" value="UniProtKB-SubCell"/>
</dbReference>
<evidence type="ECO:0000256" key="1">
    <source>
        <dbReference type="ARBA" id="ARBA00004163"/>
    </source>
</evidence>
<keyword evidence="3 11" id="KW-0812">Transmembrane</keyword>
<evidence type="ECO:0000256" key="11">
    <source>
        <dbReference type="SAM" id="Phobius"/>
    </source>
</evidence>
<proteinExistence type="inferred from homology"/>
<keyword evidence="7" id="KW-0175">Coiled coil</keyword>
<feature type="compositionally biased region" description="Low complexity" evidence="10">
    <location>
        <begin position="113"/>
        <end position="138"/>
    </location>
</feature>
<dbReference type="EMBL" id="ML220113">
    <property type="protein sequence ID" value="TGZ84146.1"/>
    <property type="molecule type" value="Genomic_DNA"/>
</dbReference>
<keyword evidence="5" id="KW-0931">ER-Golgi transport</keyword>